<evidence type="ECO:0000313" key="1">
    <source>
        <dbReference type="EMBL" id="KAJ8872291.1"/>
    </source>
</evidence>
<comment type="caution">
    <text evidence="1">The sequence shown here is derived from an EMBL/GenBank/DDBJ whole genome shotgun (WGS) entry which is preliminary data.</text>
</comment>
<reference evidence="1 2" key="1">
    <citation type="submission" date="2023-02" db="EMBL/GenBank/DDBJ databases">
        <title>LHISI_Scaffold_Assembly.</title>
        <authorList>
            <person name="Stuart O.P."/>
            <person name="Cleave R."/>
            <person name="Magrath M.J.L."/>
            <person name="Mikheyev A.S."/>
        </authorList>
    </citation>
    <scope>NUCLEOTIDE SEQUENCE [LARGE SCALE GENOMIC DNA]</scope>
    <source>
        <strain evidence="1">Daus_M_001</strain>
        <tissue evidence="1">Leg muscle</tissue>
    </source>
</reference>
<organism evidence="1 2">
    <name type="scientific">Dryococelus australis</name>
    <dbReference type="NCBI Taxonomy" id="614101"/>
    <lineage>
        <taxon>Eukaryota</taxon>
        <taxon>Metazoa</taxon>
        <taxon>Ecdysozoa</taxon>
        <taxon>Arthropoda</taxon>
        <taxon>Hexapoda</taxon>
        <taxon>Insecta</taxon>
        <taxon>Pterygota</taxon>
        <taxon>Neoptera</taxon>
        <taxon>Polyneoptera</taxon>
        <taxon>Phasmatodea</taxon>
        <taxon>Verophasmatodea</taxon>
        <taxon>Anareolatae</taxon>
        <taxon>Phasmatidae</taxon>
        <taxon>Eurycanthinae</taxon>
        <taxon>Dryococelus</taxon>
    </lineage>
</organism>
<sequence length="405" mass="45242">MQDDAFGLRFFSEISRFPRPCIPALLHSHVISPSSTFKISQHYTNNPTAFDSHYFQLNPCCATQLTRQPIGALGFYNGRQHCARKSRRSGRRHLAGGELSNHSAIVAPVLSDAEKKRRRQLSQSSPAAIKITATCGLASYSLPSRSTQQVASSSSTVELLKHKRNAGRLRSVRTVRLEEVIRQHIDNMTSTSTRSITREMGCRRPPVAQSVSASPIWGAGGSGFESRSQTALRVEAIRQVMSEQESTLQLTRFEAHSPHTFQSIGHIQKLWEYAIFAFWQNGDKKKGRTNYECPAGNLLKLNFPFSCLGAAAYKGELGSIPDRVTSGFSHVRIVPDDAAGRRVFSGISRFPSPFSMMLLHSHSCLMFRWAYFFLSKLPYSKCYVNLRPEGRAGFYCVSGLTPYSY</sequence>
<keyword evidence="2" id="KW-1185">Reference proteome</keyword>
<evidence type="ECO:0000313" key="2">
    <source>
        <dbReference type="Proteomes" id="UP001159363"/>
    </source>
</evidence>
<gene>
    <name evidence="1" type="ORF">PR048_025894</name>
</gene>
<accession>A0ABQ9GJT2</accession>
<protein>
    <submittedName>
        <fullName evidence="1">Uncharacterized protein</fullName>
    </submittedName>
</protein>
<dbReference type="EMBL" id="JARBHB010000011">
    <property type="protein sequence ID" value="KAJ8872291.1"/>
    <property type="molecule type" value="Genomic_DNA"/>
</dbReference>
<proteinExistence type="predicted"/>
<dbReference type="Proteomes" id="UP001159363">
    <property type="component" value="Chromosome 10"/>
</dbReference>
<name>A0ABQ9GJT2_9NEOP</name>